<gene>
    <name evidence="2" type="ORF">EB796_001267</name>
</gene>
<feature type="transmembrane region" description="Helical" evidence="1">
    <location>
        <begin position="12"/>
        <end position="32"/>
    </location>
</feature>
<protein>
    <submittedName>
        <fullName evidence="2">Uncharacterized protein</fullName>
    </submittedName>
</protein>
<proteinExistence type="predicted"/>
<dbReference type="Proteomes" id="UP000593567">
    <property type="component" value="Unassembled WGS sequence"/>
</dbReference>
<keyword evidence="1" id="KW-0472">Membrane</keyword>
<accession>A0A7J7KQH0</accession>
<keyword evidence="1" id="KW-1133">Transmembrane helix</keyword>
<evidence type="ECO:0000313" key="2">
    <source>
        <dbReference type="EMBL" id="KAF6040417.1"/>
    </source>
</evidence>
<name>A0A7J7KQH0_BUGNE</name>
<keyword evidence="1" id="KW-0812">Transmembrane</keyword>
<reference evidence="2" key="1">
    <citation type="submission" date="2020-06" db="EMBL/GenBank/DDBJ databases">
        <title>Draft genome of Bugula neritina, a colonial animal packing powerful symbionts and potential medicines.</title>
        <authorList>
            <person name="Rayko M."/>
        </authorList>
    </citation>
    <scope>NUCLEOTIDE SEQUENCE [LARGE SCALE GENOMIC DNA]</scope>
    <source>
        <strain evidence="2">Kwan_BN1</strain>
    </source>
</reference>
<dbReference type="AlphaFoldDB" id="A0A7J7KQH0"/>
<organism evidence="2 3">
    <name type="scientific">Bugula neritina</name>
    <name type="common">Brown bryozoan</name>
    <name type="synonym">Sertularia neritina</name>
    <dbReference type="NCBI Taxonomy" id="10212"/>
    <lineage>
        <taxon>Eukaryota</taxon>
        <taxon>Metazoa</taxon>
        <taxon>Spiralia</taxon>
        <taxon>Lophotrochozoa</taxon>
        <taxon>Bryozoa</taxon>
        <taxon>Gymnolaemata</taxon>
        <taxon>Cheilostomatida</taxon>
        <taxon>Flustrina</taxon>
        <taxon>Buguloidea</taxon>
        <taxon>Bugulidae</taxon>
        <taxon>Bugula</taxon>
    </lineage>
</organism>
<evidence type="ECO:0000313" key="3">
    <source>
        <dbReference type="Proteomes" id="UP000593567"/>
    </source>
</evidence>
<keyword evidence="3" id="KW-1185">Reference proteome</keyword>
<sequence>MIAIILYLYHSLYFILFVYNLQFIGDIILVFVDGEVSHKYLTLSSRIQTTSEYIVGFGGSDITGEFTNIKLYNAQASTNEIYSMYSGSPLAPYRTLPECECPRHYSDTLNFIAGDEKQFDCVDPYQSLTSRLVNDIYTDGKFSIFSSLGWVSDYTDEAEITISFSRPMLVRINRN</sequence>
<comment type="caution">
    <text evidence="2">The sequence shown here is derived from an EMBL/GenBank/DDBJ whole genome shotgun (WGS) entry which is preliminary data.</text>
</comment>
<evidence type="ECO:0000256" key="1">
    <source>
        <dbReference type="SAM" id="Phobius"/>
    </source>
</evidence>
<dbReference type="EMBL" id="VXIV02000144">
    <property type="protein sequence ID" value="KAF6040417.1"/>
    <property type="molecule type" value="Genomic_DNA"/>
</dbReference>